<dbReference type="GO" id="GO:0016787">
    <property type="term" value="F:hydrolase activity"/>
    <property type="evidence" value="ECO:0007669"/>
    <property type="project" value="UniProtKB-KW"/>
</dbReference>
<sequence length="660" mass="74997">MQRRVLQLILVFITAFQFLLSGCQTTERSVEVPTRTLSTKEVSKFVEQFFQQDKIKKMNVPGGAVVVVKGDKILYKKGFGYADLNKKIAVNPDETVFLMASTTKPFTATAIMQLVEQGKIDLNKNIQTYLKDIKIDNPYREPITVKDLLDHTAGFASIETQKVDFEEDLTKIHPMRPFLQSNMPPVVRKPGQVFVYDNFGYTLLGYMVEKVSGMPFEQYMEKHVFQPLEMKNSSLYLSPEIQKKRSLEYDPNGHVIPPYTWTPTIDGAAALNATPDDIVHFMIAQLNGGVFKNKHILQPKTIRKMQQYQSKIHPAYPDTTLGFENSLLTQDHHNQLVISKGGDGEGFSNLLTLLPEQRVGFFIVGNMPSDIRQEFYKQFMNHFYPSKEHTTYLKTPQEELQRFAGTFIDLRKDFLITHITPHGDGELTVENNISFINGNNIYRQIDPLLFINDEGQMLAFKENPDGSIAYMKNLLSYAQKSKLPYFSDVQKDDAYAQQIRNVQVSKLLPSTWKDRFEPSKPITWGEFITMTMLVLEVSPTIEPEQRKNGSITEEVQKAKDIGIIDAPIKIDSPIQRQEAATIFMKAAKKLRMPEIDTLNAQIAGEVNDSFKQGVKAIVALELFGPEVTKTKIGVDYHAKQNMLRKEAAALISEAIFKLAP</sequence>
<dbReference type="Gene3D" id="3.40.710.10">
    <property type="entry name" value="DD-peptidase/beta-lactamase superfamily"/>
    <property type="match status" value="1"/>
</dbReference>
<evidence type="ECO:0000256" key="1">
    <source>
        <dbReference type="ARBA" id="ARBA00022729"/>
    </source>
</evidence>
<keyword evidence="3" id="KW-0378">Hydrolase</keyword>
<gene>
    <name evidence="3" type="ORF">J5Y03_15805</name>
</gene>
<accession>A0A940NTR9</accession>
<dbReference type="EMBL" id="JAGIYQ010000013">
    <property type="protein sequence ID" value="MBP0726626.1"/>
    <property type="molecule type" value="Genomic_DNA"/>
</dbReference>
<dbReference type="SUPFAM" id="SSF56601">
    <property type="entry name" value="beta-lactamase/transpeptidase-like"/>
    <property type="match status" value="1"/>
</dbReference>
<feature type="domain" description="SLH" evidence="2">
    <location>
        <begin position="482"/>
        <end position="545"/>
    </location>
</feature>
<dbReference type="PANTHER" id="PTHR46825:SF9">
    <property type="entry name" value="BETA-LACTAMASE-RELATED DOMAIN-CONTAINING PROTEIN"/>
    <property type="match status" value="1"/>
</dbReference>
<keyword evidence="4" id="KW-1185">Reference proteome</keyword>
<dbReference type="PROSITE" id="PS51272">
    <property type="entry name" value="SLH"/>
    <property type="match status" value="1"/>
</dbReference>
<dbReference type="PANTHER" id="PTHR46825">
    <property type="entry name" value="D-ALANYL-D-ALANINE-CARBOXYPEPTIDASE/ENDOPEPTIDASE AMPH"/>
    <property type="match status" value="1"/>
</dbReference>
<dbReference type="InterPro" id="IPR001466">
    <property type="entry name" value="Beta-lactam-related"/>
</dbReference>
<protein>
    <submittedName>
        <fullName evidence="3">Serine hydrolase</fullName>
    </submittedName>
</protein>
<evidence type="ECO:0000313" key="4">
    <source>
        <dbReference type="Proteomes" id="UP000682134"/>
    </source>
</evidence>
<dbReference type="Proteomes" id="UP000682134">
    <property type="component" value="Unassembled WGS sequence"/>
</dbReference>
<organism evidence="3 4">
    <name type="scientific">Gottfriedia endophytica</name>
    <dbReference type="NCBI Taxonomy" id="2820819"/>
    <lineage>
        <taxon>Bacteria</taxon>
        <taxon>Bacillati</taxon>
        <taxon>Bacillota</taxon>
        <taxon>Bacilli</taxon>
        <taxon>Bacillales</taxon>
        <taxon>Bacillaceae</taxon>
        <taxon>Gottfriedia</taxon>
    </lineage>
</organism>
<comment type="caution">
    <text evidence="3">The sequence shown here is derived from an EMBL/GenBank/DDBJ whole genome shotgun (WGS) entry which is preliminary data.</text>
</comment>
<dbReference type="Pfam" id="PF00144">
    <property type="entry name" value="Beta-lactamase"/>
    <property type="match status" value="1"/>
</dbReference>
<name>A0A940NTR9_9BACI</name>
<proteinExistence type="predicted"/>
<dbReference type="AlphaFoldDB" id="A0A940NTR9"/>
<dbReference type="InterPro" id="IPR050491">
    <property type="entry name" value="AmpC-like"/>
</dbReference>
<evidence type="ECO:0000259" key="2">
    <source>
        <dbReference type="PROSITE" id="PS51272"/>
    </source>
</evidence>
<dbReference type="RefSeq" id="WP_209406970.1">
    <property type="nucleotide sequence ID" value="NZ_JAGIYQ010000013.1"/>
</dbReference>
<reference evidence="3" key="1">
    <citation type="submission" date="2021-04" db="EMBL/GenBank/DDBJ databases">
        <title>Genome seq and assembly of Bacillus sp.</title>
        <authorList>
            <person name="Chhetri G."/>
        </authorList>
    </citation>
    <scope>NUCLEOTIDE SEQUENCE</scope>
    <source>
        <strain evidence="3">RG28</strain>
    </source>
</reference>
<dbReference type="InterPro" id="IPR001119">
    <property type="entry name" value="SLH_dom"/>
</dbReference>
<evidence type="ECO:0000313" key="3">
    <source>
        <dbReference type="EMBL" id="MBP0726626.1"/>
    </source>
</evidence>
<dbReference type="InterPro" id="IPR012338">
    <property type="entry name" value="Beta-lactam/transpept-like"/>
</dbReference>
<dbReference type="PROSITE" id="PS51257">
    <property type="entry name" value="PROKAR_LIPOPROTEIN"/>
    <property type="match status" value="1"/>
</dbReference>
<keyword evidence="1" id="KW-0732">Signal</keyword>